<keyword evidence="10 17" id="KW-0675">Receptor</keyword>
<dbReference type="SMART" id="SM00179">
    <property type="entry name" value="EGF_CA"/>
    <property type="match status" value="1"/>
</dbReference>
<evidence type="ECO:0000256" key="1">
    <source>
        <dbReference type="ARBA" id="ARBA00004167"/>
    </source>
</evidence>
<dbReference type="SUPFAM" id="SSF57184">
    <property type="entry name" value="Growth factor receptor domain"/>
    <property type="match status" value="1"/>
</dbReference>
<dbReference type="PROSITE" id="PS01186">
    <property type="entry name" value="EGF_2"/>
    <property type="match status" value="1"/>
</dbReference>
<keyword evidence="5 15" id="KW-0732">Signal</keyword>
<keyword evidence="4" id="KW-0812">Transmembrane</keyword>
<evidence type="ECO:0000313" key="18">
    <source>
        <dbReference type="Proteomes" id="UP000646548"/>
    </source>
</evidence>
<evidence type="ECO:0000256" key="2">
    <source>
        <dbReference type="ARBA" id="ARBA00022536"/>
    </source>
</evidence>
<dbReference type="SMART" id="SM00181">
    <property type="entry name" value="EGF"/>
    <property type="match status" value="4"/>
</dbReference>
<feature type="repeat" description="LDL-receptor class B" evidence="14">
    <location>
        <begin position="595"/>
        <end position="637"/>
    </location>
</feature>
<dbReference type="PANTHER" id="PTHR22722">
    <property type="entry name" value="LOW-DENSITY LIPOPROTEIN RECEPTOR-RELATED PROTEIN 2-RELATED"/>
    <property type="match status" value="1"/>
</dbReference>
<dbReference type="InterPro" id="IPR023415">
    <property type="entry name" value="LDLR_class-A_CS"/>
</dbReference>
<evidence type="ECO:0000256" key="7">
    <source>
        <dbReference type="ARBA" id="ARBA00022989"/>
    </source>
</evidence>
<feature type="domain" description="EGF-like" evidence="16">
    <location>
        <begin position="375"/>
        <end position="416"/>
    </location>
</feature>
<feature type="chain" id="PRO_5032395288" evidence="15">
    <location>
        <begin position="20"/>
        <end position="884"/>
    </location>
</feature>
<dbReference type="GO" id="GO:0043235">
    <property type="term" value="C:receptor complex"/>
    <property type="evidence" value="ECO:0007669"/>
    <property type="project" value="TreeGrafter"/>
</dbReference>
<comment type="caution">
    <text evidence="17">The sequence shown here is derived from an EMBL/GenBank/DDBJ whole genome shotgun (WGS) entry which is preliminary data.</text>
</comment>
<feature type="disulfide bond" evidence="13">
    <location>
        <begin position="161"/>
        <end position="176"/>
    </location>
</feature>
<keyword evidence="8" id="KW-0472">Membrane</keyword>
<dbReference type="PROSITE" id="PS01209">
    <property type="entry name" value="LDLRA_1"/>
    <property type="match status" value="3"/>
</dbReference>
<proteinExistence type="predicted"/>
<sequence>MGGWLWLCLGFIGIFVTAGSSTMRCKVGTVLCKDGSECIQYSLLCDGEEDCADGSDEDNCEAGCREDQFQCAHGKKCIDKQQVCDGTAHCQDHSDEQQCMKRTDNCAHQCDDKNRCLPASFVCDGERDCMDGSDEANCGECPLGSKLCKDKSDCVHYNHVCDGEPDCRDGSDEEDCLSTCDSDQFQCAHGKKCIEKSQVCDGVPQCQDRSDELECAKYMEGCAHQCDDGSRCIPSSFLCDGERDCADSSDEASCAEKECSSSEFRCSSGQCVSASMHCDGHPDCWDGSDEEGCGKLTCRPHEFQCGSKECLAPGLVCNGITNCADGSDEGGSCQTKCTEADEKRCSQGCYSTPDGSRCRCDAGYKLLEDGLTCVDVNECEGQTHAVCSHLCVNTPGSYQCDCHPGFIMEAGGHQCKITGEPFLLVSIQTELYLFGLRSGSLDVLKSPAKQGILSLDYDWRDQRAFWVSGDSKAIRWSSLDQKSTGVLVKGVQANSIAVDWLGRNLYWIDSGKSKIFAIKLAKITMKSMDKTIILDEDLDVPRCLTLLPQKGLMFWTEVGNGAKIERAGMDGSQRKVVVNSSLKWPGDIAVDTISERIYWSEETLKAIGSATLDGDDVRILQMKKVTYPFSVAVFNDMLYWSDAKQRIVQAATKLSGKNRQIVLKRPGQPVALKIIHPILQMDTGNPCKKMECSHMCVLAPNSKAVCKCPSGVLLAKDGRTCSSLATSTFLLLLSPSTVTQIYLQSRQEVDLKGWPEHLALHIPSVNKATIMDYSPLEHTVMLVDDATSSIRSFKLRDSILSSKGQLLKLLGDTITAMALDSVTLNVYWSSIKQPRLQVTSITGAYTTILIRRVLGDWASLLFTLPAVEFASQIWACKMQIARLQ</sequence>
<evidence type="ECO:0000256" key="10">
    <source>
        <dbReference type="ARBA" id="ARBA00023170"/>
    </source>
</evidence>
<keyword evidence="7" id="KW-1133">Transmembrane helix</keyword>
<comment type="caution">
    <text evidence="12">Lacks conserved residue(s) required for the propagation of feature annotation.</text>
</comment>
<dbReference type="PROSITE" id="PS50068">
    <property type="entry name" value="LDLRA_2"/>
    <property type="match status" value="8"/>
</dbReference>
<dbReference type="PROSITE" id="PS01187">
    <property type="entry name" value="EGF_CA"/>
    <property type="match status" value="1"/>
</dbReference>
<dbReference type="InterPro" id="IPR049883">
    <property type="entry name" value="NOTCH1_EGF-like"/>
</dbReference>
<dbReference type="GO" id="GO:0005886">
    <property type="term" value="C:plasma membrane"/>
    <property type="evidence" value="ECO:0007669"/>
    <property type="project" value="TreeGrafter"/>
</dbReference>
<dbReference type="SUPFAM" id="SSF57424">
    <property type="entry name" value="LDL receptor-like module"/>
    <property type="match status" value="8"/>
</dbReference>
<dbReference type="InterPro" id="IPR011042">
    <property type="entry name" value="6-blade_b-propeller_TolB-like"/>
</dbReference>
<feature type="disulfide bond" evidence="13">
    <location>
        <begin position="123"/>
        <end position="138"/>
    </location>
</feature>
<dbReference type="Pfam" id="PF00058">
    <property type="entry name" value="Ldl_recept_b"/>
    <property type="match status" value="1"/>
</dbReference>
<dbReference type="SMART" id="SM00192">
    <property type="entry name" value="LDLa"/>
    <property type="match status" value="8"/>
</dbReference>
<dbReference type="InterPro" id="IPR001881">
    <property type="entry name" value="EGF-like_Ca-bd_dom"/>
</dbReference>
<evidence type="ECO:0000256" key="6">
    <source>
        <dbReference type="ARBA" id="ARBA00022737"/>
    </source>
</evidence>
<dbReference type="PROSITE" id="PS51120">
    <property type="entry name" value="LDLRB"/>
    <property type="match status" value="2"/>
</dbReference>
<reference evidence="17" key="1">
    <citation type="journal article" name="BMC Genomics">
        <title>Long-read sequencing and de novo genome assembly of marine medaka (Oryzias melastigma).</title>
        <authorList>
            <person name="Liang P."/>
            <person name="Saqib H.S.A."/>
            <person name="Ni X."/>
            <person name="Shen Y."/>
        </authorList>
    </citation>
    <scope>NUCLEOTIDE SEQUENCE</scope>
    <source>
        <strain evidence="17">Bigg-433</strain>
    </source>
</reference>
<dbReference type="InterPro" id="IPR036055">
    <property type="entry name" value="LDL_receptor-like_sf"/>
</dbReference>
<accession>A0A834BNE8</accession>
<comment type="subcellular location">
    <subcellularLocation>
        <location evidence="1">Membrane</location>
        <topology evidence="1">Single-pass membrane protein</topology>
    </subcellularLocation>
</comment>
<feature type="disulfide bond" evidence="13">
    <location>
        <begin position="45"/>
        <end position="60"/>
    </location>
</feature>
<evidence type="ECO:0000256" key="13">
    <source>
        <dbReference type="PROSITE-ProRule" id="PRU00124"/>
    </source>
</evidence>
<keyword evidence="9 13" id="KW-1015">Disulfide bond</keyword>
<dbReference type="SMART" id="SM00135">
    <property type="entry name" value="LY"/>
    <property type="match status" value="5"/>
</dbReference>
<feature type="disulfide bond" evidence="13">
    <location>
        <begin position="266"/>
        <end position="284"/>
    </location>
</feature>
<keyword evidence="11" id="KW-0325">Glycoprotein</keyword>
<dbReference type="InterPro" id="IPR000152">
    <property type="entry name" value="EGF-type_Asp/Asn_hydroxyl_site"/>
</dbReference>
<evidence type="ECO:0000256" key="5">
    <source>
        <dbReference type="ARBA" id="ARBA00022729"/>
    </source>
</evidence>
<feature type="disulfide bond" evidence="13">
    <location>
        <begin position="305"/>
        <end position="323"/>
    </location>
</feature>
<dbReference type="EMBL" id="WKFB01000897">
    <property type="protein sequence ID" value="KAF6716947.1"/>
    <property type="molecule type" value="Genomic_DNA"/>
</dbReference>
<evidence type="ECO:0000256" key="11">
    <source>
        <dbReference type="ARBA" id="ARBA00023180"/>
    </source>
</evidence>
<dbReference type="PROSITE" id="PS00010">
    <property type="entry name" value="ASX_HYDROXYL"/>
    <property type="match status" value="1"/>
</dbReference>
<dbReference type="FunFam" id="2.10.25.10:FF:000240">
    <property type="entry name" value="Vitamin K-dependent protein S"/>
    <property type="match status" value="1"/>
</dbReference>
<dbReference type="GO" id="GO:0005509">
    <property type="term" value="F:calcium ion binding"/>
    <property type="evidence" value="ECO:0007669"/>
    <property type="project" value="InterPro"/>
</dbReference>
<name>A0A834BNE8_ORYME</name>
<organism evidence="17 18">
    <name type="scientific">Oryzias melastigma</name>
    <name type="common">Marine medaka</name>
    <dbReference type="NCBI Taxonomy" id="30732"/>
    <lineage>
        <taxon>Eukaryota</taxon>
        <taxon>Metazoa</taxon>
        <taxon>Chordata</taxon>
        <taxon>Craniata</taxon>
        <taxon>Vertebrata</taxon>
        <taxon>Euteleostomi</taxon>
        <taxon>Actinopterygii</taxon>
        <taxon>Neopterygii</taxon>
        <taxon>Teleostei</taxon>
        <taxon>Neoteleostei</taxon>
        <taxon>Acanthomorphata</taxon>
        <taxon>Ovalentaria</taxon>
        <taxon>Atherinomorphae</taxon>
        <taxon>Beloniformes</taxon>
        <taxon>Adrianichthyidae</taxon>
        <taxon>Oryziinae</taxon>
        <taxon>Oryzias</taxon>
    </lineage>
</organism>
<evidence type="ECO:0000256" key="3">
    <source>
        <dbReference type="ARBA" id="ARBA00022583"/>
    </source>
</evidence>
<dbReference type="InterPro" id="IPR000742">
    <property type="entry name" value="EGF"/>
</dbReference>
<evidence type="ECO:0000259" key="16">
    <source>
        <dbReference type="PROSITE" id="PS50026"/>
    </source>
</evidence>
<dbReference type="InterPro" id="IPR009030">
    <property type="entry name" value="Growth_fac_rcpt_cys_sf"/>
</dbReference>
<feature type="signal peptide" evidence="15">
    <location>
        <begin position="1"/>
        <end position="19"/>
    </location>
</feature>
<dbReference type="FunFam" id="4.10.400.10:FF:000034">
    <property type="entry name" value="Low-density lipoprotein receptor-related protein 2"/>
    <property type="match status" value="1"/>
</dbReference>
<dbReference type="InterPro" id="IPR002172">
    <property type="entry name" value="LDrepeatLR_classA_rpt"/>
</dbReference>
<dbReference type="CDD" id="cd00054">
    <property type="entry name" value="EGF_CA"/>
    <property type="match status" value="1"/>
</dbReference>
<evidence type="ECO:0000256" key="15">
    <source>
        <dbReference type="SAM" id="SignalP"/>
    </source>
</evidence>
<dbReference type="InterPro" id="IPR000033">
    <property type="entry name" value="LDLR_classB_rpt"/>
</dbReference>
<dbReference type="GO" id="GO:0006897">
    <property type="term" value="P:endocytosis"/>
    <property type="evidence" value="ECO:0007669"/>
    <property type="project" value="UniProtKB-KW"/>
</dbReference>
<dbReference type="Pfam" id="PF00057">
    <property type="entry name" value="Ldl_recept_a"/>
    <property type="match status" value="8"/>
</dbReference>
<dbReference type="AlphaFoldDB" id="A0A834BNE8"/>
<evidence type="ECO:0000313" key="17">
    <source>
        <dbReference type="EMBL" id="KAF6716947.1"/>
    </source>
</evidence>
<dbReference type="Gene3D" id="4.10.400.10">
    <property type="entry name" value="Low-density Lipoprotein Receptor"/>
    <property type="match status" value="7"/>
</dbReference>
<keyword evidence="3" id="KW-0254">Endocytosis</keyword>
<dbReference type="FunFam" id="2.120.10.30:FF:000241">
    <property type="entry name" value="Low-density lipoprotein receptor-related protein 6"/>
    <property type="match status" value="1"/>
</dbReference>
<evidence type="ECO:0000256" key="9">
    <source>
        <dbReference type="ARBA" id="ARBA00023157"/>
    </source>
</evidence>
<dbReference type="Pfam" id="PF07645">
    <property type="entry name" value="EGF_CA"/>
    <property type="match status" value="1"/>
</dbReference>
<protein>
    <submittedName>
        <fullName evidence="17">Prolow-density lipoprotein receptor-related protein 1</fullName>
    </submittedName>
</protein>
<dbReference type="Gene3D" id="2.10.25.10">
    <property type="entry name" value="Laminin"/>
    <property type="match status" value="2"/>
</dbReference>
<evidence type="ECO:0000256" key="14">
    <source>
        <dbReference type="PROSITE-ProRule" id="PRU00461"/>
    </source>
</evidence>
<dbReference type="CDD" id="cd00112">
    <property type="entry name" value="LDLa"/>
    <property type="match status" value="8"/>
</dbReference>
<evidence type="ECO:0000256" key="4">
    <source>
        <dbReference type="ARBA" id="ARBA00022692"/>
    </source>
</evidence>
<feature type="disulfide bond" evidence="13">
    <location>
        <begin position="278"/>
        <end position="293"/>
    </location>
</feature>
<dbReference type="PANTHER" id="PTHR22722:SF12">
    <property type="entry name" value="EGF-LIKE DOMAIN-CONTAINING PROTEIN"/>
    <property type="match status" value="1"/>
</dbReference>
<feature type="repeat" description="LDL-receptor class B" evidence="14">
    <location>
        <begin position="551"/>
        <end position="594"/>
    </location>
</feature>
<feature type="disulfide bond" evidence="13">
    <location>
        <begin position="298"/>
        <end position="310"/>
    </location>
</feature>
<keyword evidence="6" id="KW-0677">Repeat</keyword>
<keyword evidence="2 12" id="KW-0245">EGF-like domain</keyword>
<dbReference type="InterPro" id="IPR051221">
    <property type="entry name" value="LDLR-related"/>
</dbReference>
<evidence type="ECO:0000256" key="8">
    <source>
        <dbReference type="ARBA" id="ARBA00023136"/>
    </source>
</evidence>
<feature type="disulfide bond" evidence="13">
    <location>
        <begin position="239"/>
        <end position="254"/>
    </location>
</feature>
<dbReference type="Gene3D" id="4.10.1220.10">
    <property type="entry name" value="EGF-type module"/>
    <property type="match status" value="1"/>
</dbReference>
<feature type="disulfide bond" evidence="13">
    <location>
        <begin position="84"/>
        <end position="99"/>
    </location>
</feature>
<dbReference type="InterPro" id="IPR018097">
    <property type="entry name" value="EGF_Ca-bd_CS"/>
</dbReference>
<dbReference type="Proteomes" id="UP000646548">
    <property type="component" value="Unassembled WGS sequence"/>
</dbReference>
<feature type="disulfide bond" evidence="13">
    <location>
        <begin position="259"/>
        <end position="271"/>
    </location>
</feature>
<evidence type="ECO:0000256" key="12">
    <source>
        <dbReference type="PROSITE-ProRule" id="PRU00076"/>
    </source>
</evidence>
<gene>
    <name evidence="17" type="ORF">FQA47_002674</name>
</gene>
<dbReference type="SUPFAM" id="SSF63825">
    <property type="entry name" value="YWTD domain"/>
    <property type="match status" value="1"/>
</dbReference>
<dbReference type="PROSITE" id="PS50026">
    <property type="entry name" value="EGF_3"/>
    <property type="match status" value="1"/>
</dbReference>
<feature type="disulfide bond" evidence="13">
    <location>
        <begin position="200"/>
        <end position="215"/>
    </location>
</feature>
<dbReference type="Gene3D" id="2.120.10.30">
    <property type="entry name" value="TolB, C-terminal domain"/>
    <property type="match status" value="2"/>
</dbReference>
<keyword evidence="17" id="KW-0449">Lipoprotein</keyword>
<dbReference type="PRINTS" id="PR00261">
    <property type="entry name" value="LDLRECEPTOR"/>
</dbReference>